<proteinExistence type="inferred from homology"/>
<dbReference type="OrthoDB" id="7062382at2"/>
<dbReference type="Pfam" id="PF05166">
    <property type="entry name" value="YcgL"/>
    <property type="match status" value="1"/>
</dbReference>
<dbReference type="EMBL" id="QVPD01000018">
    <property type="protein sequence ID" value="RFP58234.1"/>
    <property type="molecule type" value="Genomic_DNA"/>
</dbReference>
<feature type="domain" description="YcgL" evidence="2">
    <location>
        <begin position="1"/>
        <end position="86"/>
    </location>
</feature>
<evidence type="ECO:0000313" key="3">
    <source>
        <dbReference type="EMBL" id="RFP58234.1"/>
    </source>
</evidence>
<organism evidence="3 4">
    <name type="scientific">Cognatiluteimonas weifangensis</name>
    <dbReference type="NCBI Taxonomy" id="2303539"/>
    <lineage>
        <taxon>Bacteria</taxon>
        <taxon>Pseudomonadati</taxon>
        <taxon>Pseudomonadota</taxon>
        <taxon>Gammaproteobacteria</taxon>
        <taxon>Lysobacterales</taxon>
        <taxon>Lysobacteraceae</taxon>
        <taxon>Cognatiluteimonas</taxon>
    </lineage>
</organism>
<dbReference type="HAMAP" id="MF_01866">
    <property type="entry name" value="UPF0745"/>
    <property type="match status" value="1"/>
</dbReference>
<dbReference type="Gene3D" id="3.10.510.20">
    <property type="entry name" value="YcgL domain"/>
    <property type="match status" value="1"/>
</dbReference>
<sequence>MQAYVYKSLRKDDTYVFLAARDDFARLPEPLRTQLGGLRFVLEVALTPQRTLAREDPATVREHLLQRGFHLQFPPAGAADPMTADWGTDA</sequence>
<evidence type="ECO:0000256" key="1">
    <source>
        <dbReference type="HAMAP-Rule" id="MF_01866"/>
    </source>
</evidence>
<dbReference type="PANTHER" id="PTHR38109">
    <property type="entry name" value="PROTEIN YCGL"/>
    <property type="match status" value="1"/>
</dbReference>
<dbReference type="RefSeq" id="WP_117203606.1">
    <property type="nucleotide sequence ID" value="NZ_JBHTBK010000039.1"/>
</dbReference>
<protein>
    <recommendedName>
        <fullName evidence="1">YcgL domain-containing protein D0Y53_12235</fullName>
    </recommendedName>
</protein>
<dbReference type="Proteomes" id="UP000262917">
    <property type="component" value="Unassembled WGS sequence"/>
</dbReference>
<dbReference type="SUPFAM" id="SSF160191">
    <property type="entry name" value="YcgL-like"/>
    <property type="match status" value="1"/>
</dbReference>
<keyword evidence="4" id="KW-1185">Reference proteome</keyword>
<reference evidence="3 4" key="1">
    <citation type="submission" date="2018-08" db="EMBL/GenBank/DDBJ databases">
        <title>Lysobacter weifangensis sp. nov., a new member of the family 'Xanthomonadaceae', isolated from soil in a farmland.</title>
        <authorList>
            <person name="Zhao H."/>
        </authorList>
    </citation>
    <scope>NUCLEOTIDE SEQUENCE [LARGE SCALE GENOMIC DNA]</scope>
    <source>
        <strain evidence="3 4">WF-2</strain>
    </source>
</reference>
<comment type="caution">
    <text evidence="3">The sequence shown here is derived from an EMBL/GenBank/DDBJ whole genome shotgun (WGS) entry which is preliminary data.</text>
</comment>
<name>A0A372DH71_9GAMM</name>
<dbReference type="InterPro" id="IPR027354">
    <property type="entry name" value="YcgL_dom"/>
</dbReference>
<dbReference type="PANTHER" id="PTHR38109:SF1">
    <property type="entry name" value="PROTEIN YCGL"/>
    <property type="match status" value="1"/>
</dbReference>
<accession>A0A372DH71</accession>
<dbReference type="AlphaFoldDB" id="A0A372DH71"/>
<gene>
    <name evidence="3" type="ORF">D0Y53_12235</name>
</gene>
<evidence type="ECO:0000313" key="4">
    <source>
        <dbReference type="Proteomes" id="UP000262917"/>
    </source>
</evidence>
<evidence type="ECO:0000259" key="2">
    <source>
        <dbReference type="PROSITE" id="PS51648"/>
    </source>
</evidence>
<dbReference type="PROSITE" id="PS51648">
    <property type="entry name" value="YCGL"/>
    <property type="match status" value="1"/>
</dbReference>
<dbReference type="InterPro" id="IPR038068">
    <property type="entry name" value="YcgL-like_sf"/>
</dbReference>